<dbReference type="Pfam" id="PF09678">
    <property type="entry name" value="Caa3_CtaG"/>
    <property type="match status" value="1"/>
</dbReference>
<dbReference type="RefSeq" id="WP_306065880.1">
    <property type="nucleotide sequence ID" value="NZ_JAROCA020000001.1"/>
</dbReference>
<keyword evidence="4 6" id="KW-1133">Transmembrane helix</keyword>
<comment type="subcellular location">
    <subcellularLocation>
        <location evidence="1">Cell membrane</location>
        <topology evidence="1">Multi-pass membrane protein</topology>
    </subcellularLocation>
</comment>
<dbReference type="Proteomes" id="UP001228376">
    <property type="component" value="Unassembled WGS sequence"/>
</dbReference>
<feature type="transmembrane region" description="Helical" evidence="6">
    <location>
        <begin position="156"/>
        <end position="176"/>
    </location>
</feature>
<feature type="transmembrane region" description="Helical" evidence="6">
    <location>
        <begin position="53"/>
        <end position="70"/>
    </location>
</feature>
<evidence type="ECO:0000256" key="3">
    <source>
        <dbReference type="ARBA" id="ARBA00022692"/>
    </source>
</evidence>
<name>A0ABU5CI37_9BACI</name>
<evidence type="ECO:0000256" key="2">
    <source>
        <dbReference type="ARBA" id="ARBA00022475"/>
    </source>
</evidence>
<sequence>MWLELQIFGFRALWSPYFLIYVIALALLYYLVTGPLRNRFGGEHAKPTGKQQTAFYVGMLLLYIVKGSPVDLLTHIMLTFHMIQMAVFYLVFPILMIIGIPEWIWKKFVYQPVVYPVVKLVTKPLISLLLFNALFSLYHLPAVFDFSKSSQVAHTTIGLVLLVAAFIMWFPIITPLKEFNRMTPLLKIFYIFGNGVLITPACVLIIFASTPLFDAYSASGAWLQSMSLCVPSNVLDGISMQISGPEMFSPMGTMEDQQLGGIIMKIMQEVTYGIILATVFFQWFTRESLKVDPLPPESQYSHSH</sequence>
<accession>A0ABU5CI37</accession>
<dbReference type="InterPro" id="IPR014108">
    <property type="entry name" value="Caa3-assmbl_CtaG"/>
</dbReference>
<dbReference type="EMBL" id="JAROCA020000001">
    <property type="protein sequence ID" value="MDY0405993.1"/>
    <property type="molecule type" value="Genomic_DNA"/>
</dbReference>
<evidence type="ECO:0000256" key="4">
    <source>
        <dbReference type="ARBA" id="ARBA00022989"/>
    </source>
</evidence>
<evidence type="ECO:0000256" key="5">
    <source>
        <dbReference type="ARBA" id="ARBA00023136"/>
    </source>
</evidence>
<feature type="transmembrane region" description="Helical" evidence="6">
    <location>
        <begin position="125"/>
        <end position="144"/>
    </location>
</feature>
<feature type="transmembrane region" description="Helical" evidence="6">
    <location>
        <begin position="12"/>
        <end position="32"/>
    </location>
</feature>
<organism evidence="7 8">
    <name type="scientific">Tigheibacillus jepli</name>
    <dbReference type="NCBI Taxonomy" id="3035914"/>
    <lineage>
        <taxon>Bacteria</taxon>
        <taxon>Bacillati</taxon>
        <taxon>Bacillota</taxon>
        <taxon>Bacilli</taxon>
        <taxon>Bacillales</taxon>
        <taxon>Bacillaceae</taxon>
        <taxon>Tigheibacillus</taxon>
    </lineage>
</organism>
<evidence type="ECO:0000313" key="7">
    <source>
        <dbReference type="EMBL" id="MDY0405993.1"/>
    </source>
</evidence>
<reference evidence="7 8" key="1">
    <citation type="submission" date="2023-10" db="EMBL/GenBank/DDBJ databases">
        <title>179-bfca-hs.</title>
        <authorList>
            <person name="Miliotis G."/>
            <person name="Sengupta P."/>
            <person name="Hameed A."/>
            <person name="Chuvochina M."/>
            <person name="Mcdonagh F."/>
            <person name="Simpson A.C."/>
            <person name="Singh N.K."/>
            <person name="Rekha P.D."/>
            <person name="Raman K."/>
            <person name="Hugenholtz P."/>
            <person name="Venkateswaran K."/>
        </authorList>
    </citation>
    <scope>NUCLEOTIDE SEQUENCE [LARGE SCALE GENOMIC DNA]</scope>
    <source>
        <strain evidence="7 8">179-BFC-A-HS</strain>
    </source>
</reference>
<dbReference type="InterPro" id="IPR019108">
    <property type="entry name" value="Caa3_assmbl_CtaG-rel"/>
</dbReference>
<feature type="transmembrane region" description="Helical" evidence="6">
    <location>
        <begin position="188"/>
        <end position="209"/>
    </location>
</feature>
<keyword evidence="8" id="KW-1185">Reference proteome</keyword>
<feature type="transmembrane region" description="Helical" evidence="6">
    <location>
        <begin position="82"/>
        <end position="104"/>
    </location>
</feature>
<proteinExistence type="predicted"/>
<gene>
    <name evidence="7" type="primary">ctaG</name>
    <name evidence="7" type="ORF">P5G51_011870</name>
</gene>
<evidence type="ECO:0000313" key="8">
    <source>
        <dbReference type="Proteomes" id="UP001228376"/>
    </source>
</evidence>
<keyword evidence="2" id="KW-1003">Cell membrane</keyword>
<evidence type="ECO:0000256" key="1">
    <source>
        <dbReference type="ARBA" id="ARBA00004651"/>
    </source>
</evidence>
<comment type="caution">
    <text evidence="7">The sequence shown here is derived from an EMBL/GenBank/DDBJ whole genome shotgun (WGS) entry which is preliminary data.</text>
</comment>
<feature type="transmembrane region" description="Helical" evidence="6">
    <location>
        <begin position="262"/>
        <end position="284"/>
    </location>
</feature>
<dbReference type="NCBIfam" id="TIGR02737">
    <property type="entry name" value="caa3_CtaG"/>
    <property type="match status" value="1"/>
</dbReference>
<evidence type="ECO:0000256" key="6">
    <source>
        <dbReference type="SAM" id="Phobius"/>
    </source>
</evidence>
<keyword evidence="5 6" id="KW-0472">Membrane</keyword>
<protein>
    <submittedName>
        <fullName evidence="7">Cytochrome c oxidase assembly factor CtaG</fullName>
    </submittedName>
</protein>
<keyword evidence="3 6" id="KW-0812">Transmembrane</keyword>